<evidence type="ECO:0000313" key="3">
    <source>
        <dbReference type="Proteomes" id="UP000189683"/>
    </source>
</evidence>
<evidence type="ECO:0000313" key="1">
    <source>
        <dbReference type="EMBL" id="AQU86381.1"/>
    </source>
</evidence>
<gene>
    <name evidence="1" type="ORF">B0W47_01715</name>
    <name evidence="2" type="ORF">CDI09_16670</name>
</gene>
<dbReference type="KEGG" id="kna:B0W47_01715"/>
<evidence type="ECO:0000313" key="4">
    <source>
        <dbReference type="Proteomes" id="UP000247512"/>
    </source>
</evidence>
<reference evidence="1" key="2">
    <citation type="submission" date="2017-02" db="EMBL/GenBank/DDBJ databases">
        <authorList>
            <person name="Zhang H."/>
        </authorList>
    </citation>
    <scope>NUCLEOTIDE SEQUENCE</scope>
    <source>
        <strain evidence="1">RZS01</strain>
    </source>
</reference>
<dbReference type="Proteomes" id="UP000247512">
    <property type="component" value="Unassembled WGS sequence"/>
</dbReference>
<organism evidence="1 3">
    <name type="scientific">Komagataeibacter nataicola</name>
    <dbReference type="NCBI Taxonomy" id="265960"/>
    <lineage>
        <taxon>Bacteria</taxon>
        <taxon>Pseudomonadati</taxon>
        <taxon>Pseudomonadota</taxon>
        <taxon>Alphaproteobacteria</taxon>
        <taxon>Acetobacterales</taxon>
        <taxon>Acetobacteraceae</taxon>
        <taxon>Komagataeibacter</taxon>
    </lineage>
</organism>
<dbReference type="EMBL" id="CP019875">
    <property type="protein sequence ID" value="AQU86381.1"/>
    <property type="molecule type" value="Genomic_DNA"/>
</dbReference>
<dbReference type="AlphaFoldDB" id="A0A9N7C3Z6"/>
<protein>
    <submittedName>
        <fullName evidence="1">Uncharacterized protein</fullName>
    </submittedName>
</protein>
<proteinExistence type="predicted"/>
<reference evidence="2 4" key="3">
    <citation type="submission" date="2017-06" db="EMBL/GenBank/DDBJ databases">
        <title>A draft genome sequence of Komagataeibacter nataicola LMG 1536.</title>
        <authorList>
            <person name="Skraban J."/>
            <person name="Cleenwerck I."/>
            <person name="Vandamme P."/>
            <person name="Trcek J."/>
        </authorList>
    </citation>
    <scope>NUCLEOTIDE SEQUENCE [LARGE SCALE GENOMIC DNA]</scope>
    <source>
        <strain evidence="2 4">LMG 1536</strain>
    </source>
</reference>
<reference evidence="3" key="1">
    <citation type="submission" date="2017-02" db="EMBL/GenBank/DDBJ databases">
        <title>zhang.</title>
        <authorList>
            <person name="Zhang H."/>
        </authorList>
    </citation>
    <scope>NUCLEOTIDE SEQUENCE [LARGE SCALE GENOMIC DNA]</scope>
    <source>
        <strain evidence="3">RZS01</strain>
    </source>
</reference>
<dbReference type="EMBL" id="NIRT01000059">
    <property type="protein sequence ID" value="PYD64894.1"/>
    <property type="molecule type" value="Genomic_DNA"/>
</dbReference>
<evidence type="ECO:0000313" key="2">
    <source>
        <dbReference type="EMBL" id="PYD64894.1"/>
    </source>
</evidence>
<accession>A0A9N7C3Z6</accession>
<dbReference type="Proteomes" id="UP000189683">
    <property type="component" value="Chromosome"/>
</dbReference>
<keyword evidence="4" id="KW-1185">Reference proteome</keyword>
<sequence length="227" mass="23429">MLAGTTTRRAAWLSGSLFSRPGLYGGACLSATGDMDTMWLRPGTATGAAGLGMMRAGTGMARLMALPPCIAPAEAVVTGRALDVRIGRRVRGDTLRDPWGMGGCFFSSRPFLSGAGAGLFMTAGAVQRLSGSPFSPWLGPLPAWRLTGGCDCIARAARISPSLAGKACVGALWLRSGRRKRAAMTGRVVARPMRPTAAASLAMAPAACPLRPGRRTTGADRLPARAA</sequence>
<name>A0A9N7C3Z6_9PROT</name>